<dbReference type="InterPro" id="IPR039552">
    <property type="entry name" value="IS66_C"/>
</dbReference>
<sequence length="508" mass="56905">MTSSPNLDQMTPEQLRALAAQLLSKVDTMGRKIHRDETIIEQLSHEIAILKRHKFAKRSEQISPAQGSLLDDLLTTDLEAIDAELQALRPAPVADEPRQQPKRAPLPAQLPRTVIRHEPDSTECACGCQLQRIGEDISEKLDYTPGVFTVEQHVRGKWACRQCETLIQAPVPAQVIDKGIPTAGLLAHVMVAKFADHLPLYRQEKIFGRAGLAIPRSTLAQWVGQTGVQLQPLVDALRETVLAQQVIHADETPVQMLAPGEKKTHRAYVWAYCTTPFSALKAVVYEFSPSRAGEHARNFLGAWSGKLVCDDFAGYKASFEQGITEIGCMAHARRKFFDLHVANKSQLAEQALHSIGGLYEIERQAKTMSDEDRWRLRQEKATPVAEKLHEWMLAQRERVPEGSATAKALDYSLKRWVALTRYLDDGAVPIDNNAVENQIRPWALGRSNWLFARSLRSGKRAAAIMSLIQSARMNGHDPYAYLKDVLTRLPTQKASEIEQLLPHQWIPA</sequence>
<feature type="domain" description="Transposase IS66 C-terminal" evidence="5">
    <location>
        <begin position="466"/>
        <end position="503"/>
    </location>
</feature>
<feature type="domain" description="Transposase TnpC homeodomain" evidence="4">
    <location>
        <begin position="42"/>
        <end position="115"/>
    </location>
</feature>
<evidence type="ECO:0000259" key="2">
    <source>
        <dbReference type="Pfam" id="PF03050"/>
    </source>
</evidence>
<dbReference type="Pfam" id="PF03050">
    <property type="entry name" value="DDE_Tnp_IS66"/>
    <property type="match status" value="1"/>
</dbReference>
<evidence type="ECO:0000313" key="6">
    <source>
        <dbReference type="EMBL" id="UPQ83589.1"/>
    </source>
</evidence>
<evidence type="ECO:0000259" key="4">
    <source>
        <dbReference type="Pfam" id="PF13007"/>
    </source>
</evidence>
<name>A0ABY4KRV5_9PSED</name>
<feature type="domain" description="Transposase IS66 zinc-finger binding" evidence="3">
    <location>
        <begin position="122"/>
        <end position="164"/>
    </location>
</feature>
<dbReference type="Pfam" id="PF13007">
    <property type="entry name" value="LZ_Tnp_IS66"/>
    <property type="match status" value="1"/>
</dbReference>
<evidence type="ECO:0000259" key="3">
    <source>
        <dbReference type="Pfam" id="PF13005"/>
    </source>
</evidence>
<accession>A0ABY4KRV5</accession>
<dbReference type="InterPro" id="IPR052344">
    <property type="entry name" value="Transposase-related"/>
</dbReference>
<dbReference type="InterPro" id="IPR024463">
    <property type="entry name" value="Transposase_TnpC_homeodom"/>
</dbReference>
<evidence type="ECO:0000259" key="5">
    <source>
        <dbReference type="Pfam" id="PF13817"/>
    </source>
</evidence>
<dbReference type="Pfam" id="PF13817">
    <property type="entry name" value="DDE_Tnp_IS66_C"/>
    <property type="match status" value="1"/>
</dbReference>
<dbReference type="Proteomes" id="UP000831189">
    <property type="component" value="Chromosome"/>
</dbReference>
<dbReference type="InterPro" id="IPR004291">
    <property type="entry name" value="Transposase_IS66_central"/>
</dbReference>
<dbReference type="InterPro" id="IPR024474">
    <property type="entry name" value="Znf_dom_IS66"/>
</dbReference>
<feature type="domain" description="Transposase IS66 central" evidence="2">
    <location>
        <begin position="178"/>
        <end position="459"/>
    </location>
</feature>
<organism evidence="6 7">
    <name type="scientific">Pseudomonas knackmussii</name>
    <dbReference type="NCBI Taxonomy" id="65741"/>
    <lineage>
        <taxon>Bacteria</taxon>
        <taxon>Pseudomonadati</taxon>
        <taxon>Pseudomonadota</taxon>
        <taxon>Gammaproteobacteria</taxon>
        <taxon>Pseudomonadales</taxon>
        <taxon>Pseudomonadaceae</taxon>
        <taxon>Pseudomonas</taxon>
    </lineage>
</organism>
<reference evidence="6 7" key="1">
    <citation type="submission" date="2022-04" db="EMBL/GenBank/DDBJ databases">
        <title>Pseudomonas knackmussii B09-2.</title>
        <authorList>
            <person name="Deng Y."/>
        </authorList>
    </citation>
    <scope>NUCLEOTIDE SEQUENCE [LARGE SCALE GENOMIC DNA]</scope>
    <source>
        <strain evidence="6 7">B09-2</strain>
    </source>
</reference>
<dbReference type="NCBIfam" id="NF033517">
    <property type="entry name" value="transpos_IS66"/>
    <property type="match status" value="1"/>
</dbReference>
<feature type="region of interest" description="Disordered" evidence="1">
    <location>
        <begin position="89"/>
        <end position="113"/>
    </location>
</feature>
<protein>
    <submittedName>
        <fullName evidence="6">IS66 family transposase</fullName>
    </submittedName>
</protein>
<proteinExistence type="predicted"/>
<gene>
    <name evidence="6" type="ORF">M0M42_04060</name>
</gene>
<dbReference type="EMBL" id="CP096208">
    <property type="protein sequence ID" value="UPQ83589.1"/>
    <property type="molecule type" value="Genomic_DNA"/>
</dbReference>
<dbReference type="PANTHER" id="PTHR33678:SF1">
    <property type="entry name" value="BLL1576 PROTEIN"/>
    <property type="match status" value="1"/>
</dbReference>
<dbReference type="Pfam" id="PF13005">
    <property type="entry name" value="zf-IS66"/>
    <property type="match status" value="1"/>
</dbReference>
<evidence type="ECO:0000313" key="7">
    <source>
        <dbReference type="Proteomes" id="UP000831189"/>
    </source>
</evidence>
<keyword evidence="7" id="KW-1185">Reference proteome</keyword>
<evidence type="ECO:0000256" key="1">
    <source>
        <dbReference type="SAM" id="MobiDB-lite"/>
    </source>
</evidence>
<dbReference type="PANTHER" id="PTHR33678">
    <property type="entry name" value="BLL1576 PROTEIN"/>
    <property type="match status" value="1"/>
</dbReference>